<feature type="transmembrane region" description="Helical" evidence="8">
    <location>
        <begin position="21"/>
        <end position="41"/>
    </location>
</feature>
<feature type="compositionally biased region" description="Polar residues" evidence="7">
    <location>
        <begin position="427"/>
        <end position="437"/>
    </location>
</feature>
<name>A0A8X8Y6I3_SALSN</name>
<dbReference type="PANTHER" id="PTHR16052:SF0">
    <property type="entry name" value="TBCC DOMAIN-CONTAINING PROTEIN 1"/>
    <property type="match status" value="1"/>
</dbReference>
<feature type="transmembrane region" description="Helical" evidence="8">
    <location>
        <begin position="61"/>
        <end position="79"/>
    </location>
</feature>
<evidence type="ECO:0000256" key="5">
    <source>
        <dbReference type="ARBA" id="ARBA00022490"/>
    </source>
</evidence>
<protein>
    <recommendedName>
        <fullName evidence="4">TBCC domain-containing protein 1</fullName>
    </recommendedName>
</protein>
<dbReference type="SMART" id="SM00673">
    <property type="entry name" value="CARP"/>
    <property type="match status" value="2"/>
</dbReference>
<accession>A0A8X8Y6I3</accession>
<feature type="transmembrane region" description="Helical" evidence="8">
    <location>
        <begin position="91"/>
        <end position="109"/>
    </location>
</feature>
<reference evidence="10" key="2">
    <citation type="submission" date="2020-08" db="EMBL/GenBank/DDBJ databases">
        <title>Plant Genome Project.</title>
        <authorList>
            <person name="Zhang R.-G."/>
        </authorList>
    </citation>
    <scope>NUCLEOTIDE SEQUENCE</scope>
    <source>
        <strain evidence="10">Huo1</strain>
        <tissue evidence="10">Leaf</tissue>
    </source>
</reference>
<keyword evidence="8" id="KW-0472">Membrane</keyword>
<gene>
    <name evidence="10" type="ORF">SASPL_111280</name>
</gene>
<keyword evidence="8" id="KW-0812">Transmembrane</keyword>
<comment type="similarity">
    <text evidence="3">Belongs to the TBCC family.</text>
</comment>
<dbReference type="GO" id="GO:0000922">
    <property type="term" value="C:spindle pole"/>
    <property type="evidence" value="ECO:0007669"/>
    <property type="project" value="UniProtKB-SubCell"/>
</dbReference>
<dbReference type="EMBL" id="PNBA02000004">
    <property type="protein sequence ID" value="KAG6427041.1"/>
    <property type="molecule type" value="Genomic_DNA"/>
</dbReference>
<keyword evidence="8" id="KW-1133">Transmembrane helix</keyword>
<proteinExistence type="inferred from homology"/>
<dbReference type="InterPro" id="IPR012945">
    <property type="entry name" value="Tubulin-bd_cofactor_C_dom"/>
</dbReference>
<keyword evidence="6" id="KW-0206">Cytoskeleton</keyword>
<keyword evidence="5" id="KW-0963">Cytoplasm</keyword>
<evidence type="ECO:0000256" key="6">
    <source>
        <dbReference type="ARBA" id="ARBA00023212"/>
    </source>
</evidence>
<keyword evidence="11" id="KW-1185">Reference proteome</keyword>
<comment type="caution">
    <text evidence="10">The sequence shown here is derived from an EMBL/GenBank/DDBJ whole genome shotgun (WGS) entry which is preliminary data.</text>
</comment>
<dbReference type="PANTHER" id="PTHR16052">
    <property type="entry name" value="TBCC DOMAIN-CONTAINING PROTEIN 1"/>
    <property type="match status" value="1"/>
</dbReference>
<evidence type="ECO:0000256" key="8">
    <source>
        <dbReference type="SAM" id="Phobius"/>
    </source>
</evidence>
<dbReference type="InterPro" id="IPR039589">
    <property type="entry name" value="TBCC1"/>
</dbReference>
<dbReference type="Pfam" id="PF02466">
    <property type="entry name" value="Tim17"/>
    <property type="match status" value="1"/>
</dbReference>
<dbReference type="InterPro" id="IPR016098">
    <property type="entry name" value="CAP/MinC_C"/>
</dbReference>
<evidence type="ECO:0000313" key="10">
    <source>
        <dbReference type="EMBL" id="KAG6427041.1"/>
    </source>
</evidence>
<reference evidence="10" key="1">
    <citation type="submission" date="2018-01" db="EMBL/GenBank/DDBJ databases">
        <authorList>
            <person name="Mao J.F."/>
        </authorList>
    </citation>
    <scope>NUCLEOTIDE SEQUENCE</scope>
    <source>
        <strain evidence="10">Huo1</strain>
        <tissue evidence="10">Leaf</tissue>
    </source>
</reference>
<evidence type="ECO:0000256" key="2">
    <source>
        <dbReference type="ARBA" id="ARBA00004647"/>
    </source>
</evidence>
<dbReference type="AlphaFoldDB" id="A0A8X8Y6I3"/>
<dbReference type="InterPro" id="IPR006599">
    <property type="entry name" value="CARP_motif"/>
</dbReference>
<evidence type="ECO:0000256" key="4">
    <source>
        <dbReference type="ARBA" id="ARBA00017559"/>
    </source>
</evidence>
<dbReference type="Proteomes" id="UP000298416">
    <property type="component" value="Unassembled WGS sequence"/>
</dbReference>
<dbReference type="Gene3D" id="2.160.20.70">
    <property type="match status" value="1"/>
</dbReference>
<comment type="subcellular location">
    <subcellularLocation>
        <location evidence="1">Cytoplasm</location>
        <location evidence="1">Cytoskeleton</location>
        <location evidence="1">Microtubule organizing center</location>
        <location evidence="1">Centrosome</location>
    </subcellularLocation>
    <subcellularLocation>
        <location evidence="2">Cytoplasm</location>
        <location evidence="2">Cytoskeleton</location>
        <location evidence="2">Spindle pole</location>
    </subcellularLocation>
</comment>
<dbReference type="Pfam" id="PF07986">
    <property type="entry name" value="TBCC"/>
    <property type="match status" value="1"/>
</dbReference>
<dbReference type="PROSITE" id="PS51329">
    <property type="entry name" value="C_CAP_COFACTOR_C"/>
    <property type="match status" value="1"/>
</dbReference>
<feature type="region of interest" description="Disordered" evidence="7">
    <location>
        <begin position="419"/>
        <end position="459"/>
    </location>
</feature>
<dbReference type="InterPro" id="IPR017901">
    <property type="entry name" value="C-CAP_CF_C-like"/>
</dbReference>
<evidence type="ECO:0000256" key="3">
    <source>
        <dbReference type="ARBA" id="ARBA00008848"/>
    </source>
</evidence>
<evidence type="ECO:0000256" key="7">
    <source>
        <dbReference type="SAM" id="MobiDB-lite"/>
    </source>
</evidence>
<evidence type="ECO:0000313" key="11">
    <source>
        <dbReference type="Proteomes" id="UP000298416"/>
    </source>
</evidence>
<feature type="domain" description="C-CAP/cofactor C-like" evidence="9">
    <location>
        <begin position="431"/>
        <end position="584"/>
    </location>
</feature>
<feature type="compositionally biased region" description="Polar residues" evidence="7">
    <location>
        <begin position="445"/>
        <end position="456"/>
    </location>
</feature>
<organism evidence="10">
    <name type="scientific">Salvia splendens</name>
    <name type="common">Scarlet sage</name>
    <dbReference type="NCBI Taxonomy" id="180675"/>
    <lineage>
        <taxon>Eukaryota</taxon>
        <taxon>Viridiplantae</taxon>
        <taxon>Streptophyta</taxon>
        <taxon>Embryophyta</taxon>
        <taxon>Tracheophyta</taxon>
        <taxon>Spermatophyta</taxon>
        <taxon>Magnoliopsida</taxon>
        <taxon>eudicotyledons</taxon>
        <taxon>Gunneridae</taxon>
        <taxon>Pentapetalae</taxon>
        <taxon>asterids</taxon>
        <taxon>lamiids</taxon>
        <taxon>Lamiales</taxon>
        <taxon>Lamiaceae</taxon>
        <taxon>Nepetoideae</taxon>
        <taxon>Mentheae</taxon>
        <taxon>Salviinae</taxon>
        <taxon>Salvia</taxon>
        <taxon>Salvia subgen. Calosphace</taxon>
        <taxon>core Calosphace</taxon>
    </lineage>
</organism>
<evidence type="ECO:0000259" key="9">
    <source>
        <dbReference type="PROSITE" id="PS51329"/>
    </source>
</evidence>
<evidence type="ECO:0000256" key="1">
    <source>
        <dbReference type="ARBA" id="ARBA00004300"/>
    </source>
</evidence>
<sequence length="736" mass="80692">MDIEELKKMEDEESSVMKTMKGATTGFVAGTVWGMVVATWHDVPRVERSIALPGLIRTLKMMGNHGATFAAIGGIYMGVEQLTQKQRMKRDYINGAVGGFVAGATVFGFKGRSVSSALSAGGTFAATSAILEVLDPRAAAVMDSDAAEQQHSHPPKLYLHPRREPFEHGLLPIPKLFFTDGLQSLSHIKSAILSSTPNHRVNSETLTRVLQIPLNHSRLLIETISVVLHDDSDPLLKATTPKEIDEAGVNVFDLLLFLYIQNYKRLLPKGHKDSAAVADVWPSTSAFDGILSVLSPLQLVRSNSRRFVPSQGDEEAHQLSYLHKHIGNILCLLADSVQGKGNKEGEAEGEGYESMVLSAHKFKHLGFLLYFGDKGSQRFPLSQNTPFFANSDPNMPASPVPAPQVLDWLLENISSAQEHLSERMSTKENGPSSSSDQDVAMADATASSAKPSSSLRGPSLIEGISKSSCVKQTSDIKGTSVKVVNCHESVIYILAPVKYATVYGCSDATIVLGAVGKAVRVEHCERVHLISTTKHICIANCRECVFFLGVNQKPLIVGDNHKLQVAPYNTFYPQLEEHMNQVGIDPKVNNWDKLVILGVIDPHDSLSHPAGGSDTQSESATCLDPDHYTNFVVGALSDRTFRGNIIYGFCTASMKFRFQALWRVNKLVRQLITPSLYLHKSLEEVKQLLRNTELDETQKRELSGALHSCFKDWLFGDSSSVFVDLEADGALMQRVR</sequence>